<evidence type="ECO:0000313" key="1">
    <source>
        <dbReference type="EMBL" id="THF74280.1"/>
    </source>
</evidence>
<proteinExistence type="predicted"/>
<sequence length="343" mass="40769">MINTHNDCQERSKQFKYLELIEWSVQLLTALIWERLLSYHSSETVQKKLEICYRNFSLENASGLSYDNCYRFVYYLKHGENFFIQANQSPHAIQPMLLFYGISQLLKACLIIIDPEYPATSSVLAHGVSSRKRKKQHYHFLKDEIKIQRNGLFSHVVNKLFQLNLLDTDKYSMEFLLGQIAEMDDVFFFHHSKSNFVQIEKIQDKLIIPEKTAQLFHLSANRFAEYLQERYPYYTVTTASKDEAILKNTNPLTIYNCTPFSFHIDNGEFYLPTSRDRLSKLPEILIHYLILYNLSMISRYETEWWYDLLLGSSNDDYPFILRYMEIAKRKIPYFVLNFIEHSL</sequence>
<dbReference type="EMBL" id="SSNT01000039">
    <property type="protein sequence ID" value="THF74280.1"/>
    <property type="molecule type" value="Genomic_DNA"/>
</dbReference>
<gene>
    <name evidence="1" type="ORF">E6W99_25595</name>
</gene>
<dbReference type="Proteomes" id="UP000310334">
    <property type="component" value="Unassembled WGS sequence"/>
</dbReference>
<dbReference type="InterPro" id="IPR026988">
    <property type="entry name" value="YaaC-like"/>
</dbReference>
<keyword evidence="2" id="KW-1185">Reference proteome</keyword>
<accession>A0A4S4BJL2</accession>
<evidence type="ECO:0008006" key="3">
    <source>
        <dbReference type="Google" id="ProtNLM"/>
    </source>
</evidence>
<comment type="caution">
    <text evidence="1">The sequence shown here is derived from an EMBL/GenBank/DDBJ whole genome shotgun (WGS) entry which is preliminary data.</text>
</comment>
<name>A0A4S4BJL2_9BACI</name>
<organism evidence="1 2">
    <name type="scientific">Metabacillus sediminilitoris</name>
    <dbReference type="NCBI Taxonomy" id="2567941"/>
    <lineage>
        <taxon>Bacteria</taxon>
        <taxon>Bacillati</taxon>
        <taxon>Bacillota</taxon>
        <taxon>Bacilli</taxon>
        <taxon>Bacillales</taxon>
        <taxon>Bacillaceae</taxon>
        <taxon>Metabacillus</taxon>
    </lineage>
</organism>
<dbReference type="Pfam" id="PF14175">
    <property type="entry name" value="YaaC"/>
    <property type="match status" value="1"/>
</dbReference>
<dbReference type="OrthoDB" id="2380109at2"/>
<evidence type="ECO:0000313" key="2">
    <source>
        <dbReference type="Proteomes" id="UP000310334"/>
    </source>
</evidence>
<reference evidence="1 2" key="1">
    <citation type="submission" date="2019-04" db="EMBL/GenBank/DDBJ databases">
        <title>Bacillus sediminilitoris sp. nov., isolated from a tidal flat sediment on the East China Sea.</title>
        <authorList>
            <person name="Wei Y."/>
            <person name="Mao H."/>
            <person name="Fang J."/>
        </authorList>
    </citation>
    <scope>NUCLEOTIDE SEQUENCE [LARGE SCALE GENOMIC DNA]</scope>
    <source>
        <strain evidence="1 2">DSL-17</strain>
    </source>
</reference>
<dbReference type="AlphaFoldDB" id="A0A4S4BJL2"/>
<protein>
    <recommendedName>
        <fullName evidence="3">YaaC</fullName>
    </recommendedName>
</protein>